<dbReference type="Proteomes" id="UP000254877">
    <property type="component" value="Unassembled WGS sequence"/>
</dbReference>
<gene>
    <name evidence="2" type="ORF">NCTC7928_00954</name>
</gene>
<name>A0A376JH42_ECOLX</name>
<keyword evidence="1" id="KW-0472">Membrane</keyword>
<accession>A0A376JH42</accession>
<proteinExistence type="predicted"/>
<reference evidence="2 3" key="1">
    <citation type="submission" date="2018-06" db="EMBL/GenBank/DDBJ databases">
        <authorList>
            <consortium name="Pathogen Informatics"/>
            <person name="Doyle S."/>
        </authorList>
    </citation>
    <scope>NUCLEOTIDE SEQUENCE [LARGE SCALE GENOMIC DNA]</scope>
    <source>
        <strain evidence="2 3">NCTC7928</strain>
    </source>
</reference>
<dbReference type="AlphaFoldDB" id="A0A376JH42"/>
<keyword evidence="1" id="KW-0812">Transmembrane</keyword>
<dbReference type="EMBL" id="UGAB01000002">
    <property type="protein sequence ID" value="STF40396.1"/>
    <property type="molecule type" value="Genomic_DNA"/>
</dbReference>
<protein>
    <submittedName>
        <fullName evidence="2">Transporter, major facilitator family</fullName>
    </submittedName>
</protein>
<evidence type="ECO:0000313" key="2">
    <source>
        <dbReference type="EMBL" id="STF40396.1"/>
    </source>
</evidence>
<organism evidence="2 3">
    <name type="scientific">Escherichia coli</name>
    <dbReference type="NCBI Taxonomy" id="562"/>
    <lineage>
        <taxon>Bacteria</taxon>
        <taxon>Pseudomonadati</taxon>
        <taxon>Pseudomonadota</taxon>
        <taxon>Gammaproteobacteria</taxon>
        <taxon>Enterobacterales</taxon>
        <taxon>Enterobacteriaceae</taxon>
        <taxon>Escherichia</taxon>
    </lineage>
</organism>
<sequence>MSSPQKDLYDAISIVKRKIIPLAFILYFLTIWIVLILGLPLYA</sequence>
<evidence type="ECO:0000256" key="1">
    <source>
        <dbReference type="SAM" id="Phobius"/>
    </source>
</evidence>
<keyword evidence="1" id="KW-1133">Transmembrane helix</keyword>
<feature type="transmembrane region" description="Helical" evidence="1">
    <location>
        <begin position="20"/>
        <end position="42"/>
    </location>
</feature>
<evidence type="ECO:0000313" key="3">
    <source>
        <dbReference type="Proteomes" id="UP000254877"/>
    </source>
</evidence>